<accession>A0AAE8MQD2</accession>
<dbReference type="AlphaFoldDB" id="A0AAE8MQD2"/>
<dbReference type="InterPro" id="IPR001965">
    <property type="entry name" value="Znf_PHD"/>
</dbReference>
<dbReference type="InterPro" id="IPR027417">
    <property type="entry name" value="P-loop_NTPase"/>
</dbReference>
<dbReference type="InterPro" id="IPR019787">
    <property type="entry name" value="Znf_PHD-finger"/>
</dbReference>
<evidence type="ECO:0000259" key="12">
    <source>
        <dbReference type="PROSITE" id="PS50016"/>
    </source>
</evidence>
<feature type="compositionally biased region" description="Polar residues" evidence="11">
    <location>
        <begin position="207"/>
        <end position="221"/>
    </location>
</feature>
<feature type="compositionally biased region" description="Basic and acidic residues" evidence="11">
    <location>
        <begin position="288"/>
        <end position="306"/>
    </location>
</feature>
<comment type="subcellular location">
    <subcellularLocation>
        <location evidence="1">Nucleus</location>
    </subcellularLocation>
</comment>
<keyword evidence="9" id="KW-0539">Nucleus</keyword>
<evidence type="ECO:0000256" key="7">
    <source>
        <dbReference type="ARBA" id="ARBA00022833"/>
    </source>
</evidence>
<dbReference type="SUPFAM" id="SSF57903">
    <property type="entry name" value="FYVE/PHD zinc finger"/>
    <property type="match status" value="1"/>
</dbReference>
<gene>
    <name evidence="13" type="ORF">DNG_01066</name>
</gene>
<dbReference type="SUPFAM" id="SSF52540">
    <property type="entry name" value="P-loop containing nucleoside triphosphate hydrolases"/>
    <property type="match status" value="1"/>
</dbReference>
<keyword evidence="4" id="KW-0235">DNA replication</keyword>
<dbReference type="Pfam" id="PF00628">
    <property type="entry name" value="PHD"/>
    <property type="match status" value="1"/>
</dbReference>
<evidence type="ECO:0000256" key="9">
    <source>
        <dbReference type="ARBA" id="ARBA00023242"/>
    </source>
</evidence>
<dbReference type="InterPro" id="IPR019786">
    <property type="entry name" value="Zinc_finger_PHD-type_CS"/>
</dbReference>
<dbReference type="SMART" id="SM00382">
    <property type="entry name" value="AAA"/>
    <property type="match status" value="1"/>
</dbReference>
<dbReference type="CDD" id="cd00009">
    <property type="entry name" value="AAA"/>
    <property type="match status" value="1"/>
</dbReference>
<dbReference type="InterPro" id="IPR003959">
    <property type="entry name" value="ATPase_AAA_core"/>
</dbReference>
<comment type="similarity">
    <text evidence="2">Belongs to the ORC4 family.</text>
</comment>
<keyword evidence="7" id="KW-0862">Zinc</keyword>
<feature type="compositionally biased region" description="Basic and acidic residues" evidence="11">
    <location>
        <begin position="270"/>
        <end position="279"/>
    </location>
</feature>
<feature type="domain" description="PHD-type" evidence="12">
    <location>
        <begin position="322"/>
        <end position="372"/>
    </location>
</feature>
<dbReference type="GO" id="GO:0003688">
    <property type="term" value="F:DNA replication origin binding"/>
    <property type="evidence" value="ECO:0007669"/>
    <property type="project" value="TreeGrafter"/>
</dbReference>
<dbReference type="GO" id="GO:0008270">
    <property type="term" value="F:zinc ion binding"/>
    <property type="evidence" value="ECO:0007669"/>
    <property type="project" value="UniProtKB-KW"/>
</dbReference>
<feature type="compositionally biased region" description="Polar residues" evidence="11">
    <location>
        <begin position="42"/>
        <end position="53"/>
    </location>
</feature>
<keyword evidence="5" id="KW-0479">Metal-binding</keyword>
<evidence type="ECO:0000256" key="10">
    <source>
        <dbReference type="PROSITE-ProRule" id="PRU00146"/>
    </source>
</evidence>
<sequence>MVQTPGSGRNKRARSTTIGGNTPNGQSPTESAAKKRKVDETPATNGDLTNRRSIAQRAAWARKKAAYRVAAPAPAPSPSLDNARNAAEPAESVTTTPRRINSTKRKERGADPYDFQSSEAEELATPSGKKKGKAATGTASGAKPGGRKGIPVTKITNGEGGESEADVLYDAMLLDESPSKPPTEKKRKPGRPPGSKNKPKIAPGVLSTGNPDLQATPTKNRQAIRAIGGTLPRSPAVLKGILTPSKKSNDDTPRRRKSVAFGPLGGGDDFELHFDDLPTQKKSGSKKAQVEKPRPTPRSSDADKMTEQAAGDEGNGDEEEDEDVCEICLKPDSRPPNEIIFCDGCDLGFHQKCHNVPVIPEGDWLCKNCSQEDASKTPQRASVAAAPATPMDAPDIPNLGRHLSALQRVLLDRCTGKRRLNLVGLDEAYEKVSQLVERTIADGEGNSMLLVGGRGSGKTALIEKVVAKMSEAHSGDFLVIRLNGFIHTDDKLALKDIWRQLGKEMDVDDDLMNRNYADTMASLLAVLSHPSEITGAPGAEEGVTSQAVIFIIDEFDMFTYHPRQTLLYNLFDIAQARKAPIAVLGCTGKVDVVEMLEKRVKSRFSHRHAFLPPPRSLAAYWEICKQGLTVDRDDARGVGLDVDLEGFDEFMDYWSKKIDRLYKQDSFQLLLKAHFYTTKSPSALLTSFILPLSAVSPVNLALQIPSQAATSLPSLSAPHSKLHLLPSLSDLDLALLISASRVESAAHTDTVNFSMAYDEYSSLMARQRVQSSVSGMMALGGGVRVWGRGVAMVAWERLAEMGLLLPGRLTGKGVGVEGRMWGVDVGVEEIEGSVRLNGVLAKWCKDL</sequence>
<evidence type="ECO:0000256" key="3">
    <source>
        <dbReference type="ARBA" id="ARBA00019083"/>
    </source>
</evidence>
<evidence type="ECO:0000313" key="14">
    <source>
        <dbReference type="Proteomes" id="UP001187682"/>
    </source>
</evidence>
<dbReference type="GO" id="GO:0005524">
    <property type="term" value="F:ATP binding"/>
    <property type="evidence" value="ECO:0007669"/>
    <property type="project" value="InterPro"/>
</dbReference>
<organism evidence="13 14">
    <name type="scientific">Cephalotrichum gorgonifer</name>
    <dbReference type="NCBI Taxonomy" id="2041049"/>
    <lineage>
        <taxon>Eukaryota</taxon>
        <taxon>Fungi</taxon>
        <taxon>Dikarya</taxon>
        <taxon>Ascomycota</taxon>
        <taxon>Pezizomycotina</taxon>
        <taxon>Sordariomycetes</taxon>
        <taxon>Hypocreomycetidae</taxon>
        <taxon>Microascales</taxon>
        <taxon>Microascaceae</taxon>
        <taxon>Cephalotrichum</taxon>
    </lineage>
</organism>
<feature type="compositionally biased region" description="Acidic residues" evidence="11">
    <location>
        <begin position="314"/>
        <end position="323"/>
    </location>
</feature>
<evidence type="ECO:0000256" key="1">
    <source>
        <dbReference type="ARBA" id="ARBA00004123"/>
    </source>
</evidence>
<dbReference type="InterPro" id="IPR003593">
    <property type="entry name" value="AAA+_ATPase"/>
</dbReference>
<evidence type="ECO:0000256" key="5">
    <source>
        <dbReference type="ARBA" id="ARBA00022723"/>
    </source>
</evidence>
<dbReference type="GO" id="GO:0005664">
    <property type="term" value="C:nuclear origin of replication recognition complex"/>
    <property type="evidence" value="ECO:0007669"/>
    <property type="project" value="TreeGrafter"/>
</dbReference>
<dbReference type="PROSITE" id="PS01359">
    <property type="entry name" value="ZF_PHD_1"/>
    <property type="match status" value="1"/>
</dbReference>
<dbReference type="InterPro" id="IPR032705">
    <property type="entry name" value="ORC4_C"/>
</dbReference>
<feature type="region of interest" description="Disordered" evidence="11">
    <location>
        <begin position="1"/>
        <end position="323"/>
    </location>
</feature>
<dbReference type="InterPro" id="IPR011011">
    <property type="entry name" value="Znf_FYVE_PHD"/>
</dbReference>
<dbReference type="CDD" id="cd15492">
    <property type="entry name" value="PHD_BRPF_JADE_like"/>
    <property type="match status" value="1"/>
</dbReference>
<dbReference type="PANTHER" id="PTHR12087:SF0">
    <property type="entry name" value="ORIGIN RECOGNITION COMPLEX SUBUNIT 4"/>
    <property type="match status" value="1"/>
</dbReference>
<dbReference type="GO" id="GO:0006270">
    <property type="term" value="P:DNA replication initiation"/>
    <property type="evidence" value="ECO:0007669"/>
    <property type="project" value="TreeGrafter"/>
</dbReference>
<dbReference type="Proteomes" id="UP001187682">
    <property type="component" value="Unassembled WGS sequence"/>
</dbReference>
<feature type="compositionally biased region" description="Polar residues" evidence="11">
    <location>
        <begin position="15"/>
        <end position="30"/>
    </location>
</feature>
<dbReference type="GO" id="GO:0016887">
    <property type="term" value="F:ATP hydrolysis activity"/>
    <property type="evidence" value="ECO:0007669"/>
    <property type="project" value="InterPro"/>
</dbReference>
<keyword evidence="6 10" id="KW-0863">Zinc-finger</keyword>
<comment type="caution">
    <text evidence="13">The sequence shown here is derived from an EMBL/GenBank/DDBJ whole genome shotgun (WGS) entry which is preliminary data.</text>
</comment>
<evidence type="ECO:0000256" key="2">
    <source>
        <dbReference type="ARBA" id="ARBA00005334"/>
    </source>
</evidence>
<dbReference type="Pfam" id="PF00004">
    <property type="entry name" value="AAA"/>
    <property type="match status" value="1"/>
</dbReference>
<dbReference type="EMBL" id="ONZQ02000001">
    <property type="protein sequence ID" value="SPN97555.1"/>
    <property type="molecule type" value="Genomic_DNA"/>
</dbReference>
<keyword evidence="8" id="KW-0238">DNA-binding</keyword>
<keyword evidence="14" id="KW-1185">Reference proteome</keyword>
<reference evidence="13" key="1">
    <citation type="submission" date="2018-03" db="EMBL/GenBank/DDBJ databases">
        <authorList>
            <person name="Guldener U."/>
        </authorList>
    </citation>
    <scope>NUCLEOTIDE SEQUENCE</scope>
</reference>
<evidence type="ECO:0000256" key="6">
    <source>
        <dbReference type="ARBA" id="ARBA00022771"/>
    </source>
</evidence>
<evidence type="ECO:0000256" key="8">
    <source>
        <dbReference type="ARBA" id="ARBA00023125"/>
    </source>
</evidence>
<dbReference type="Gene3D" id="3.30.40.10">
    <property type="entry name" value="Zinc/RING finger domain, C3HC4 (zinc finger)"/>
    <property type="match status" value="1"/>
</dbReference>
<dbReference type="InterPro" id="IPR013083">
    <property type="entry name" value="Znf_RING/FYVE/PHD"/>
</dbReference>
<proteinExistence type="inferred from homology"/>
<dbReference type="FunFam" id="3.40.50.300:FF:001597">
    <property type="entry name" value="Origin recognition complex subunit Orc4"/>
    <property type="match status" value="1"/>
</dbReference>
<protein>
    <recommendedName>
        <fullName evidence="3">Origin recognition complex subunit 4</fullName>
    </recommendedName>
</protein>
<dbReference type="PROSITE" id="PS50016">
    <property type="entry name" value="ZF_PHD_2"/>
    <property type="match status" value="1"/>
</dbReference>
<dbReference type="PANTHER" id="PTHR12087">
    <property type="entry name" value="ORIGIN RECOGNITION COMPLEX SUBUNIT 4"/>
    <property type="match status" value="1"/>
</dbReference>
<dbReference type="Gene3D" id="3.40.50.300">
    <property type="entry name" value="P-loop containing nucleotide triphosphate hydrolases"/>
    <property type="match status" value="1"/>
</dbReference>
<name>A0AAE8MQD2_9PEZI</name>
<evidence type="ECO:0000256" key="11">
    <source>
        <dbReference type="SAM" id="MobiDB-lite"/>
    </source>
</evidence>
<dbReference type="Pfam" id="PF14629">
    <property type="entry name" value="ORC4_C"/>
    <property type="match status" value="1"/>
</dbReference>
<dbReference type="InterPro" id="IPR016527">
    <property type="entry name" value="ORC4"/>
</dbReference>
<dbReference type="SMART" id="SM00249">
    <property type="entry name" value="PHD"/>
    <property type="match status" value="1"/>
</dbReference>
<evidence type="ECO:0000313" key="13">
    <source>
        <dbReference type="EMBL" id="SPN97555.1"/>
    </source>
</evidence>
<evidence type="ECO:0000256" key="4">
    <source>
        <dbReference type="ARBA" id="ARBA00022705"/>
    </source>
</evidence>